<keyword evidence="2" id="KW-1185">Reference proteome</keyword>
<dbReference type="EMBL" id="CP086355">
    <property type="protein sequence ID" value="UNI16684.1"/>
    <property type="molecule type" value="Genomic_DNA"/>
</dbReference>
<protein>
    <submittedName>
        <fullName evidence="1">Uncharacterized protein</fullName>
    </submittedName>
</protein>
<reference evidence="1" key="1">
    <citation type="submission" date="2021-11" db="EMBL/GenBank/DDBJ databases">
        <title>Purpureocillium_takamizusanense_genome.</title>
        <authorList>
            <person name="Nguyen N.-H."/>
        </authorList>
    </citation>
    <scope>NUCLEOTIDE SEQUENCE</scope>
    <source>
        <strain evidence="1">PT3</strain>
    </source>
</reference>
<evidence type="ECO:0000313" key="2">
    <source>
        <dbReference type="Proteomes" id="UP000829364"/>
    </source>
</evidence>
<name>A0A9Q8V9B2_9HYPO</name>
<sequence>MDSHGVAVEDVLLRMYFLYFIQLDLKHGCITAEHVQESLASFALLQFLQESRQLLSGGRSFCDLLVSGIIRGSYTQIRTVAETLMDNEAKFLGSAHEICPPHSLSTLPAAIFDIAPL</sequence>
<evidence type="ECO:0000313" key="1">
    <source>
        <dbReference type="EMBL" id="UNI16684.1"/>
    </source>
</evidence>
<dbReference type="AlphaFoldDB" id="A0A9Q8V9B2"/>
<dbReference type="GeneID" id="72065058"/>
<dbReference type="Proteomes" id="UP000829364">
    <property type="component" value="Chromosome 2"/>
</dbReference>
<accession>A0A9Q8V9B2</accession>
<gene>
    <name evidence="1" type="ORF">JDV02_003098</name>
</gene>
<dbReference type="RefSeq" id="XP_047840165.1">
    <property type="nucleotide sequence ID" value="XM_047984191.1"/>
</dbReference>
<organism evidence="1 2">
    <name type="scientific">Purpureocillium takamizusanense</name>
    <dbReference type="NCBI Taxonomy" id="2060973"/>
    <lineage>
        <taxon>Eukaryota</taxon>
        <taxon>Fungi</taxon>
        <taxon>Dikarya</taxon>
        <taxon>Ascomycota</taxon>
        <taxon>Pezizomycotina</taxon>
        <taxon>Sordariomycetes</taxon>
        <taxon>Hypocreomycetidae</taxon>
        <taxon>Hypocreales</taxon>
        <taxon>Ophiocordycipitaceae</taxon>
        <taxon>Purpureocillium</taxon>
    </lineage>
</organism>
<dbReference type="KEGG" id="ptkz:JDV02_003098"/>
<proteinExistence type="predicted"/>